<feature type="transmembrane region" description="Helical" evidence="1">
    <location>
        <begin position="37"/>
        <end position="55"/>
    </location>
</feature>
<organism evidence="3 4">
    <name type="scientific">Salipiger marinus</name>
    <dbReference type="NCBI Taxonomy" id="555512"/>
    <lineage>
        <taxon>Bacteria</taxon>
        <taxon>Pseudomonadati</taxon>
        <taxon>Pseudomonadota</taxon>
        <taxon>Alphaproteobacteria</taxon>
        <taxon>Rhodobacterales</taxon>
        <taxon>Roseobacteraceae</taxon>
        <taxon>Salipiger</taxon>
    </lineage>
</organism>
<feature type="transmembrane region" description="Helical" evidence="1">
    <location>
        <begin position="90"/>
        <end position="110"/>
    </location>
</feature>
<evidence type="ECO:0000313" key="3">
    <source>
        <dbReference type="EMBL" id="SDI74945.1"/>
    </source>
</evidence>
<feature type="transmembrane region" description="Helical" evidence="1">
    <location>
        <begin position="238"/>
        <end position="257"/>
    </location>
</feature>
<feature type="transmembrane region" description="Helical" evidence="1">
    <location>
        <begin position="178"/>
        <end position="201"/>
    </location>
</feature>
<dbReference type="InterPro" id="IPR037185">
    <property type="entry name" value="EmrE-like"/>
</dbReference>
<dbReference type="SUPFAM" id="SSF103481">
    <property type="entry name" value="Multidrug resistance efflux transporter EmrE"/>
    <property type="match status" value="2"/>
</dbReference>
<keyword evidence="1" id="KW-1133">Transmembrane helix</keyword>
<dbReference type="PANTHER" id="PTHR22911">
    <property type="entry name" value="ACYL-MALONYL CONDENSING ENZYME-RELATED"/>
    <property type="match status" value="1"/>
</dbReference>
<evidence type="ECO:0000256" key="1">
    <source>
        <dbReference type="SAM" id="Phobius"/>
    </source>
</evidence>
<feature type="domain" description="EamA" evidence="2">
    <location>
        <begin position="13"/>
        <end position="137"/>
    </location>
</feature>
<feature type="transmembrane region" description="Helical" evidence="1">
    <location>
        <begin position="122"/>
        <end position="140"/>
    </location>
</feature>
<evidence type="ECO:0000313" key="4">
    <source>
        <dbReference type="Proteomes" id="UP000199093"/>
    </source>
</evidence>
<feature type="transmembrane region" description="Helical" evidence="1">
    <location>
        <begin position="146"/>
        <end position="171"/>
    </location>
</feature>
<dbReference type="OrthoDB" id="9810239at2"/>
<feature type="transmembrane region" description="Helical" evidence="1">
    <location>
        <begin position="207"/>
        <end position="226"/>
    </location>
</feature>
<feature type="domain" description="EamA" evidence="2">
    <location>
        <begin position="152"/>
        <end position="279"/>
    </location>
</feature>
<dbReference type="EMBL" id="FNEJ01000009">
    <property type="protein sequence ID" value="SDI74945.1"/>
    <property type="molecule type" value="Genomic_DNA"/>
</dbReference>
<dbReference type="Pfam" id="PF00892">
    <property type="entry name" value="EamA"/>
    <property type="match status" value="2"/>
</dbReference>
<dbReference type="PANTHER" id="PTHR22911:SF137">
    <property type="entry name" value="SOLUTE CARRIER FAMILY 35 MEMBER G2-RELATED"/>
    <property type="match status" value="1"/>
</dbReference>
<dbReference type="InterPro" id="IPR000620">
    <property type="entry name" value="EamA_dom"/>
</dbReference>
<gene>
    <name evidence="3" type="ORF">SAMN04487993_1009144</name>
</gene>
<feature type="transmembrane region" description="Helical" evidence="1">
    <location>
        <begin position="263"/>
        <end position="282"/>
    </location>
</feature>
<reference evidence="3 4" key="1">
    <citation type="submission" date="2016-10" db="EMBL/GenBank/DDBJ databases">
        <authorList>
            <person name="de Groot N.N."/>
        </authorList>
    </citation>
    <scope>NUCLEOTIDE SEQUENCE [LARGE SCALE GENOMIC DNA]</scope>
    <source>
        <strain evidence="3 4">DSM 26424</strain>
    </source>
</reference>
<name>A0A1G8N4B1_9RHOB</name>
<evidence type="ECO:0000259" key="2">
    <source>
        <dbReference type="Pfam" id="PF00892"/>
    </source>
</evidence>
<proteinExistence type="predicted"/>
<keyword evidence="1" id="KW-0812">Transmembrane</keyword>
<dbReference type="STRING" id="555512.SAMN04487993_1009144"/>
<dbReference type="GO" id="GO:0016020">
    <property type="term" value="C:membrane"/>
    <property type="evidence" value="ECO:0007669"/>
    <property type="project" value="InterPro"/>
</dbReference>
<accession>A0A1G8N4B1</accession>
<keyword evidence="4" id="KW-1185">Reference proteome</keyword>
<dbReference type="RefSeq" id="WP_089847303.1">
    <property type="nucleotide sequence ID" value="NZ_FNEJ01000009.1"/>
</dbReference>
<sequence>MTTHPLYGLGLATLGALILTPDVLLMRLSGLDGLSMLAWRGTALGLTFWAIWLLTARRPLALAPLATRAGITVILCQTANAALFALGVSLAPAAVVLLAVATMPVWAAVLARLLHGEATSRATWVAMAAVLAGIALAISGKGDLGIGPVALLGALCGLGVAVTLGLSFVTLRHAPTLPLLPAMGTGALISGLAGLTLAAPGAPTDGAILPILATGLVILPASFFCLSTASRHTAASNVSLLMLLETVLGPLWVWLVLAEAPTPRMLAGGAVVVASLALYLAATRPRRRPLPAAPNIPG</sequence>
<protein>
    <submittedName>
        <fullName evidence="3">EamA-like transporter family protein</fullName>
    </submittedName>
</protein>
<dbReference type="AlphaFoldDB" id="A0A1G8N4B1"/>
<feature type="transmembrane region" description="Helical" evidence="1">
    <location>
        <begin position="6"/>
        <end position="25"/>
    </location>
</feature>
<dbReference type="Proteomes" id="UP000199093">
    <property type="component" value="Unassembled WGS sequence"/>
</dbReference>
<keyword evidence="1" id="KW-0472">Membrane</keyword>